<dbReference type="EMBL" id="GACK01000823">
    <property type="protein sequence ID" value="JAA64211.1"/>
    <property type="molecule type" value="mRNA"/>
</dbReference>
<sequence length="625" mass="69947">VANLFVWKLCAKKRFDSASLIPTYSIIFSRLQLELVQEAMEEHKTVEEMECHALVAQIVELLNSQRYSEAKSFIREAPSDNILAYGWDLVLPVLSAMQKEVDAKAEENASLCKDLLEVVTSRGKPKEVLISLLEHLQLIKSSVVFRAVLQCIRKLLPNLSRNRLIFLDLILESLHSHLKPLSASVAKSCGEQAADDGCTESQESRNLGDCLNAVAEFFSDIALDHRLQEESGTGECTLAENDLILRYLLLFLGDTAVLDLRIRANASPPNVARLSAQGLLSQISKRSTDLVKLSFSGAATQYKEKASHTEDTGKDLPKPVSPICHAVLAWLIFAENLEQDSVPCVYTNRYIFEHSLQSIMVLLSHNSGHVVSKGVALCANLVSRLSLGEFCYMDLDNTDLIALLRCLGKVMIYSPSSAARRTALSTLVDYIKCFKHEARYILYCRMLQVEKHAGFRGLLIDCYRQDMHAALKASIHVDTFWGTNFLEFVKILSNFSSQDQMNILDDSDCVLAVLNLIRYFASVLPYHSQDYKEANLSICEIARKYVEQVKESVDQTRAHYKVELEHNKEKVGGCDVQSKDSLFPSLPPEQEAEVLKTALTRLDLVESVLVLALDSVSHCAKKLIQ</sequence>
<evidence type="ECO:0000313" key="1">
    <source>
        <dbReference type="EMBL" id="JAA64211.1"/>
    </source>
</evidence>
<proteinExistence type="evidence at transcript level"/>
<dbReference type="PANTHER" id="PTHR15430">
    <property type="entry name" value="GLOMULIN"/>
    <property type="match status" value="1"/>
</dbReference>
<dbReference type="Pfam" id="PF08568">
    <property type="entry name" value="Kinetochor_Ybp2"/>
    <property type="match status" value="1"/>
</dbReference>
<name>L7MJ29_RHIPC</name>
<dbReference type="GO" id="GO:0005737">
    <property type="term" value="C:cytoplasm"/>
    <property type="evidence" value="ECO:0007669"/>
    <property type="project" value="TreeGrafter"/>
</dbReference>
<feature type="non-terminal residue" evidence="1">
    <location>
        <position position="1"/>
    </location>
</feature>
<dbReference type="GO" id="GO:0055105">
    <property type="term" value="F:ubiquitin-protein transferase inhibitor activity"/>
    <property type="evidence" value="ECO:0007669"/>
    <property type="project" value="TreeGrafter"/>
</dbReference>
<reference evidence="1" key="2">
    <citation type="journal article" date="2015" name="J. Proteomics">
        <title>Sexual differences in the sialomes of the zebra tick, Rhipicephalus pulchellus.</title>
        <authorList>
            <person name="Tan A.W."/>
            <person name="Francischetti I.M."/>
            <person name="Slovak M."/>
            <person name="Kini R.M."/>
            <person name="Ribeiro J.M."/>
        </authorList>
    </citation>
    <scope>NUCLEOTIDE SEQUENCE</scope>
    <source>
        <tissue evidence="1">Salivary gland</tissue>
    </source>
</reference>
<dbReference type="AlphaFoldDB" id="L7MJ29"/>
<dbReference type="InterPro" id="IPR013877">
    <property type="entry name" value="YAP-bd/ALF4/Glomulin"/>
</dbReference>
<dbReference type="PANTHER" id="PTHR15430:SF1">
    <property type="entry name" value="GLOMULIN"/>
    <property type="match status" value="1"/>
</dbReference>
<reference evidence="1" key="1">
    <citation type="submission" date="2012-11" db="EMBL/GenBank/DDBJ databases">
        <authorList>
            <person name="Lucero-Rivera Y.E."/>
            <person name="Tovar-Ramirez D."/>
        </authorList>
    </citation>
    <scope>NUCLEOTIDE SEQUENCE</scope>
    <source>
        <tissue evidence="1">Salivary gland</tissue>
    </source>
</reference>
<accession>L7MJ29</accession>
<organism evidence="1">
    <name type="scientific">Rhipicephalus pulchellus</name>
    <name type="common">Yellow backed tick</name>
    <name type="synonym">Dermacentor pulchellus</name>
    <dbReference type="NCBI Taxonomy" id="72859"/>
    <lineage>
        <taxon>Eukaryota</taxon>
        <taxon>Metazoa</taxon>
        <taxon>Ecdysozoa</taxon>
        <taxon>Arthropoda</taxon>
        <taxon>Chelicerata</taxon>
        <taxon>Arachnida</taxon>
        <taxon>Acari</taxon>
        <taxon>Parasitiformes</taxon>
        <taxon>Ixodida</taxon>
        <taxon>Ixodoidea</taxon>
        <taxon>Ixodidae</taxon>
        <taxon>Rhipicephalinae</taxon>
        <taxon>Rhipicephalus</taxon>
        <taxon>Rhipicephalus</taxon>
    </lineage>
</organism>
<dbReference type="InterPro" id="IPR019516">
    <property type="entry name" value="Glomulin/ALF4"/>
</dbReference>
<protein>
    <submittedName>
        <fullName evidence="1">Uncharacterized protein</fullName>
    </submittedName>
</protein>